<dbReference type="Gene3D" id="1.10.10.10">
    <property type="entry name" value="Winged helix-like DNA-binding domain superfamily/Winged helix DNA-binding domain"/>
    <property type="match status" value="2"/>
</dbReference>
<evidence type="ECO:0000256" key="6">
    <source>
        <dbReference type="RuleBase" id="RU362124"/>
    </source>
</evidence>
<dbReference type="Proteomes" id="UP000287233">
    <property type="component" value="Chromosome"/>
</dbReference>
<reference evidence="11" key="1">
    <citation type="submission" date="2018-12" db="EMBL/GenBank/DDBJ databases">
        <title>Complete genome sequence of an uncultured bacterium of the candidate phylum Bipolaricaulota.</title>
        <authorList>
            <person name="Kadnikov V.V."/>
            <person name="Mardanov A.V."/>
            <person name="Beletsky A.V."/>
            <person name="Frank Y.A."/>
            <person name="Karnachuk O.V."/>
            <person name="Ravin N.V."/>
        </authorList>
    </citation>
    <scope>NUCLEOTIDE SEQUENCE [LARGE SCALE GENOMIC DNA]</scope>
</reference>
<keyword evidence="2 6" id="KW-0805">Transcription regulation</keyword>
<evidence type="ECO:0000256" key="3">
    <source>
        <dbReference type="ARBA" id="ARBA00023082"/>
    </source>
</evidence>
<evidence type="ECO:0000259" key="8">
    <source>
        <dbReference type="PROSITE" id="PS00715"/>
    </source>
</evidence>
<evidence type="ECO:0000256" key="2">
    <source>
        <dbReference type="ARBA" id="ARBA00023015"/>
    </source>
</evidence>
<dbReference type="InterPro" id="IPR009042">
    <property type="entry name" value="RNA_pol_sigma70_r1_2"/>
</dbReference>
<dbReference type="FunFam" id="1.10.601.10:FF:000001">
    <property type="entry name" value="RNA polymerase sigma factor SigA"/>
    <property type="match status" value="1"/>
</dbReference>
<dbReference type="PROSITE" id="PS00715">
    <property type="entry name" value="SIGMA70_1"/>
    <property type="match status" value="1"/>
</dbReference>
<dbReference type="Pfam" id="PF04545">
    <property type="entry name" value="Sigma70_r4"/>
    <property type="match status" value="1"/>
</dbReference>
<evidence type="ECO:0000259" key="9">
    <source>
        <dbReference type="PROSITE" id="PS00716"/>
    </source>
</evidence>
<dbReference type="InterPro" id="IPR013325">
    <property type="entry name" value="RNA_pol_sigma_r2"/>
</dbReference>
<dbReference type="InterPro" id="IPR000943">
    <property type="entry name" value="RNA_pol_sigma70"/>
</dbReference>
<dbReference type="GO" id="GO:0006352">
    <property type="term" value="P:DNA-templated transcription initiation"/>
    <property type="evidence" value="ECO:0007669"/>
    <property type="project" value="InterPro"/>
</dbReference>
<keyword evidence="3 6" id="KW-0731">Sigma factor</keyword>
<dbReference type="GO" id="GO:0016987">
    <property type="term" value="F:sigma factor activity"/>
    <property type="evidence" value="ECO:0007669"/>
    <property type="project" value="UniProtKB-KW"/>
</dbReference>
<dbReference type="GO" id="GO:0003677">
    <property type="term" value="F:DNA binding"/>
    <property type="evidence" value="ECO:0007669"/>
    <property type="project" value="UniProtKB-KW"/>
</dbReference>
<comment type="similarity">
    <text evidence="1 6">Belongs to the sigma-70 factor family.</text>
</comment>
<evidence type="ECO:0000256" key="4">
    <source>
        <dbReference type="ARBA" id="ARBA00023125"/>
    </source>
</evidence>
<dbReference type="SUPFAM" id="SSF88659">
    <property type="entry name" value="Sigma3 and sigma4 domains of RNA polymerase sigma factors"/>
    <property type="match status" value="2"/>
</dbReference>
<dbReference type="NCBIfam" id="TIGR02937">
    <property type="entry name" value="sigma70-ECF"/>
    <property type="match status" value="1"/>
</dbReference>
<dbReference type="Pfam" id="PF04542">
    <property type="entry name" value="Sigma70_r2"/>
    <property type="match status" value="1"/>
</dbReference>
<dbReference type="EMBL" id="CP034928">
    <property type="protein sequence ID" value="QAA76705.1"/>
    <property type="molecule type" value="Genomic_DNA"/>
</dbReference>
<proteinExistence type="inferred from homology"/>
<keyword evidence="5 6" id="KW-0804">Transcription</keyword>
<feature type="region of interest" description="Disordered" evidence="7">
    <location>
        <begin position="1"/>
        <end position="21"/>
    </location>
</feature>
<evidence type="ECO:0000256" key="7">
    <source>
        <dbReference type="SAM" id="MobiDB-lite"/>
    </source>
</evidence>
<dbReference type="SUPFAM" id="SSF88946">
    <property type="entry name" value="Sigma2 domain of RNA polymerase sigma factors"/>
    <property type="match status" value="1"/>
</dbReference>
<protein>
    <recommendedName>
        <fullName evidence="6">RNA polymerase sigma factor</fullName>
    </recommendedName>
</protein>
<accession>A0A410FUA5</accession>
<evidence type="ECO:0000313" key="11">
    <source>
        <dbReference type="Proteomes" id="UP000287233"/>
    </source>
</evidence>
<dbReference type="PANTHER" id="PTHR30603:SF60">
    <property type="entry name" value="RNA POLYMERASE SIGMA FACTOR RPOD"/>
    <property type="match status" value="1"/>
</dbReference>
<dbReference type="InterPro" id="IPR050239">
    <property type="entry name" value="Sigma-70_RNA_pol_init_factors"/>
</dbReference>
<dbReference type="PROSITE" id="PS00716">
    <property type="entry name" value="SIGMA70_2"/>
    <property type="match status" value="1"/>
</dbReference>
<name>A0A410FUA5_BIPS1</name>
<keyword evidence="4 6" id="KW-0238">DNA-binding</keyword>
<dbReference type="Pfam" id="PF00140">
    <property type="entry name" value="Sigma70_r1_2"/>
    <property type="match status" value="1"/>
</dbReference>
<dbReference type="CDD" id="cd06171">
    <property type="entry name" value="Sigma70_r4"/>
    <property type="match status" value="1"/>
</dbReference>
<dbReference type="InterPro" id="IPR007630">
    <property type="entry name" value="RNA_pol_sigma70_r4"/>
</dbReference>
<evidence type="ECO:0000313" key="10">
    <source>
        <dbReference type="EMBL" id="QAA76705.1"/>
    </source>
</evidence>
<dbReference type="InterPro" id="IPR007627">
    <property type="entry name" value="RNA_pol_sigma70_r2"/>
</dbReference>
<dbReference type="InterPro" id="IPR007624">
    <property type="entry name" value="RNA_pol_sigma70_r3"/>
</dbReference>
<organism evidence="10 11">
    <name type="scientific">Bipolaricaulis sibiricus</name>
    <dbReference type="NCBI Taxonomy" id="2501609"/>
    <lineage>
        <taxon>Bacteria</taxon>
        <taxon>Candidatus Bipolaricaulota</taxon>
        <taxon>Candidatus Bipolaricaulia</taxon>
        <taxon>Candidatus Bipolaricaulales</taxon>
        <taxon>Candidatus Bipolaricaulaceae</taxon>
        <taxon>Candidatus Bipolaricaulis</taxon>
    </lineage>
</organism>
<dbReference type="Gene3D" id="1.10.601.10">
    <property type="entry name" value="RNA Polymerase Primary Sigma Factor"/>
    <property type="match status" value="2"/>
</dbReference>
<evidence type="ECO:0000256" key="1">
    <source>
        <dbReference type="ARBA" id="ARBA00007788"/>
    </source>
</evidence>
<gene>
    <name evidence="10" type="ORF">BIP78_0939</name>
</gene>
<dbReference type="KEGG" id="bih:BIP78_0939"/>
<feature type="domain" description="RNA polymerase sigma-70" evidence="9">
    <location>
        <begin position="306"/>
        <end position="332"/>
    </location>
</feature>
<dbReference type="InterPro" id="IPR014284">
    <property type="entry name" value="RNA_pol_sigma-70_dom"/>
</dbReference>
<feature type="domain" description="RNA polymerase sigma-70" evidence="8">
    <location>
        <begin position="137"/>
        <end position="150"/>
    </location>
</feature>
<sequence length="353" mass="40356">MPDEIDIVPPEVREPGAAAEEEELSDLIPLIAELADSEPEEEPAERGRDPVRTYLREIGRVPLLTREEEAELAQKVEAGTAALEELNQGVVDPQRKAELEKVIQEGDAARERLAVSNLRLVVSIAKRYMHRGLSFLDLIQEGNIGLMRAVEKFDWRKGYKFSTYATWWIRQAITRAIGDQARTIRVPVHTMEAVQELGRLRREYIREHGAAPTYEQLAELLGTSVDRVKKIEQAAAFTTSLERPLSDDDDDTLGDFIADVSAQSPVREALRARLRDELRDALTELDPREREILELRYGLIDGHPRTLKEVASQFEITRERVRQLELKALEKLKYPARHRSLRSLRELLLSEEE</sequence>
<evidence type="ECO:0000256" key="5">
    <source>
        <dbReference type="ARBA" id="ARBA00023163"/>
    </source>
</evidence>
<comment type="function">
    <text evidence="6">Sigma factors are initiation factors that promote the attachment of RNA polymerase to specific initiation sites and are then released.</text>
</comment>
<dbReference type="Pfam" id="PF04539">
    <property type="entry name" value="Sigma70_r3"/>
    <property type="match status" value="1"/>
</dbReference>
<dbReference type="InterPro" id="IPR036388">
    <property type="entry name" value="WH-like_DNA-bd_sf"/>
</dbReference>
<dbReference type="InterPro" id="IPR013324">
    <property type="entry name" value="RNA_pol_sigma_r3/r4-like"/>
</dbReference>
<dbReference type="AlphaFoldDB" id="A0A410FUA5"/>
<dbReference type="PANTHER" id="PTHR30603">
    <property type="entry name" value="RNA POLYMERASE SIGMA FACTOR RPO"/>
    <property type="match status" value="1"/>
</dbReference>
<dbReference type="PRINTS" id="PR00046">
    <property type="entry name" value="SIGMA70FCT"/>
</dbReference>